<dbReference type="Gene3D" id="3.30.70.100">
    <property type="match status" value="1"/>
</dbReference>
<evidence type="ECO:0000256" key="1">
    <source>
        <dbReference type="SAM" id="Phobius"/>
    </source>
</evidence>
<dbReference type="SUPFAM" id="SSF55008">
    <property type="entry name" value="HMA, heavy metal-associated domain"/>
    <property type="match status" value="1"/>
</dbReference>
<accession>A0A6N6NRY3</accession>
<keyword evidence="4" id="KW-1185">Reference proteome</keyword>
<dbReference type="InterPro" id="IPR006121">
    <property type="entry name" value="HMA_dom"/>
</dbReference>
<reference evidence="3 4" key="1">
    <citation type="submission" date="2019-09" db="EMBL/GenBank/DDBJ databases">
        <title>Whole genome shotgun sequencing (WGS) of Ellagibacter isourolithinifaciens DSM 104140(T) and Adlercreutzia muris DSM 29508(T).</title>
        <authorList>
            <person name="Stoll D.A."/>
            <person name="Danylec N."/>
            <person name="Huch M."/>
        </authorList>
    </citation>
    <scope>NUCLEOTIDE SEQUENCE [LARGE SCALE GENOMIC DNA]</scope>
    <source>
        <strain evidence="3 4">DSM 104140</strain>
    </source>
</reference>
<organism evidence="3 4">
    <name type="scientific">Ellagibacter isourolithinifaciens</name>
    <dbReference type="NCBI Taxonomy" id="2137581"/>
    <lineage>
        <taxon>Bacteria</taxon>
        <taxon>Bacillati</taxon>
        <taxon>Actinomycetota</taxon>
        <taxon>Coriobacteriia</taxon>
        <taxon>Eggerthellales</taxon>
        <taxon>Eggerthellaceae</taxon>
        <taxon>Ellagibacter</taxon>
    </lineage>
</organism>
<dbReference type="CDD" id="cd00371">
    <property type="entry name" value="HMA"/>
    <property type="match status" value="1"/>
</dbReference>
<gene>
    <name evidence="3" type="ORF">F8C90_05615</name>
</gene>
<dbReference type="EMBL" id="WAJR01000010">
    <property type="protein sequence ID" value="KAB1640644.1"/>
    <property type="molecule type" value="Genomic_DNA"/>
</dbReference>
<dbReference type="InterPro" id="IPR036163">
    <property type="entry name" value="HMA_dom_sf"/>
</dbReference>
<dbReference type="AlphaFoldDB" id="A0A6N6NRY3"/>
<dbReference type="Pfam" id="PF00403">
    <property type="entry name" value="HMA"/>
    <property type="match status" value="1"/>
</dbReference>
<dbReference type="RefSeq" id="WP_158049479.1">
    <property type="nucleotide sequence ID" value="NZ_DBEZZB010000101.1"/>
</dbReference>
<sequence>MNAPTLIIIVAIAILMVFALRRAYRVFSLKDDCCGGGPKAPKAKKVAAVTVEDTDEANYPYLLDVKVKGMTCEKCVGRVQNALNAQPGIWARVDLGSGMAHILAKSPIDRDAVERAVEDAGYYVSHRD</sequence>
<dbReference type="OrthoDB" id="9813965at2"/>
<comment type="caution">
    <text evidence="3">The sequence shown here is derived from an EMBL/GenBank/DDBJ whole genome shotgun (WGS) entry which is preliminary data.</text>
</comment>
<evidence type="ECO:0000313" key="3">
    <source>
        <dbReference type="EMBL" id="KAB1640644.1"/>
    </source>
</evidence>
<feature type="transmembrane region" description="Helical" evidence="1">
    <location>
        <begin position="6"/>
        <end position="24"/>
    </location>
</feature>
<keyword evidence="1" id="KW-0812">Transmembrane</keyword>
<feature type="domain" description="HMA" evidence="2">
    <location>
        <begin position="61"/>
        <end position="125"/>
    </location>
</feature>
<evidence type="ECO:0000259" key="2">
    <source>
        <dbReference type="PROSITE" id="PS50846"/>
    </source>
</evidence>
<name>A0A6N6NRY3_9ACTN</name>
<evidence type="ECO:0000313" key="4">
    <source>
        <dbReference type="Proteomes" id="UP000468668"/>
    </source>
</evidence>
<proteinExistence type="predicted"/>
<keyword evidence="1" id="KW-1133">Transmembrane helix</keyword>
<keyword evidence="1" id="KW-0472">Membrane</keyword>
<dbReference type="GeneID" id="98657882"/>
<dbReference type="PROSITE" id="PS50846">
    <property type="entry name" value="HMA_2"/>
    <property type="match status" value="1"/>
</dbReference>
<dbReference type="Proteomes" id="UP000468668">
    <property type="component" value="Unassembled WGS sequence"/>
</dbReference>
<dbReference type="GO" id="GO:0046872">
    <property type="term" value="F:metal ion binding"/>
    <property type="evidence" value="ECO:0007669"/>
    <property type="project" value="InterPro"/>
</dbReference>
<protein>
    <submittedName>
        <fullName evidence="3">Heavy-metal-associated domain-containing protein</fullName>
    </submittedName>
</protein>